<evidence type="ECO:0000313" key="2">
    <source>
        <dbReference type="Proteomes" id="UP001066276"/>
    </source>
</evidence>
<organism evidence="1 2">
    <name type="scientific">Pleurodeles waltl</name>
    <name type="common">Iberian ribbed newt</name>
    <dbReference type="NCBI Taxonomy" id="8319"/>
    <lineage>
        <taxon>Eukaryota</taxon>
        <taxon>Metazoa</taxon>
        <taxon>Chordata</taxon>
        <taxon>Craniata</taxon>
        <taxon>Vertebrata</taxon>
        <taxon>Euteleostomi</taxon>
        <taxon>Amphibia</taxon>
        <taxon>Batrachia</taxon>
        <taxon>Caudata</taxon>
        <taxon>Salamandroidea</taxon>
        <taxon>Salamandridae</taxon>
        <taxon>Pleurodelinae</taxon>
        <taxon>Pleurodeles</taxon>
    </lineage>
</organism>
<reference evidence="1" key="1">
    <citation type="journal article" date="2022" name="bioRxiv">
        <title>Sequencing and chromosome-scale assembly of the giantPleurodeles waltlgenome.</title>
        <authorList>
            <person name="Brown T."/>
            <person name="Elewa A."/>
            <person name="Iarovenko S."/>
            <person name="Subramanian E."/>
            <person name="Araus A.J."/>
            <person name="Petzold A."/>
            <person name="Susuki M."/>
            <person name="Suzuki K.-i.T."/>
            <person name="Hayashi T."/>
            <person name="Toyoda A."/>
            <person name="Oliveira C."/>
            <person name="Osipova E."/>
            <person name="Leigh N.D."/>
            <person name="Simon A."/>
            <person name="Yun M.H."/>
        </authorList>
    </citation>
    <scope>NUCLEOTIDE SEQUENCE</scope>
    <source>
        <strain evidence="1">20211129_DDA</strain>
        <tissue evidence="1">Liver</tissue>
    </source>
</reference>
<dbReference type="AlphaFoldDB" id="A0AAV7VVH9"/>
<dbReference type="PANTHER" id="PTHR11505">
    <property type="entry name" value="L1 TRANSPOSABLE ELEMENT-RELATED"/>
    <property type="match status" value="1"/>
</dbReference>
<comment type="caution">
    <text evidence="1">The sequence shown here is derived from an EMBL/GenBank/DDBJ whole genome shotgun (WGS) entry which is preliminary data.</text>
</comment>
<dbReference type="InterPro" id="IPR004244">
    <property type="entry name" value="Transposase_22"/>
</dbReference>
<keyword evidence="2" id="KW-1185">Reference proteome</keyword>
<accession>A0AAV7VVH9</accession>
<gene>
    <name evidence="1" type="ORF">NDU88_000941</name>
</gene>
<dbReference type="EMBL" id="JANPWB010000002">
    <property type="protein sequence ID" value="KAJ1205507.1"/>
    <property type="molecule type" value="Genomic_DNA"/>
</dbReference>
<sequence length="243" mass="27816">MLPPNQSSTPHGSVQDTTMECILQEVTAVGRRLEGLDSNISALMAETKSIHLDIAEFQNHVTDLEQRVLTMEGHLNIVKNRDQELLCLSSKMCDLEDRSCRDNACFFGFPEQMEWTDVIAFLCNILPVLPGLTFDPLLEFQLACRVGPKRHGGAKRPRLIIACFLQHEQVPQLLRVARSHGPYWHKGQEICITANFSKETNELYEVFLSLWPWLSQLDKKYGLFEPAHMWITKDSKSREFFGP</sequence>
<protein>
    <submittedName>
        <fullName evidence="1">Uncharacterized protein</fullName>
    </submittedName>
</protein>
<name>A0AAV7VVH9_PLEWA</name>
<evidence type="ECO:0000313" key="1">
    <source>
        <dbReference type="EMBL" id="KAJ1205507.1"/>
    </source>
</evidence>
<dbReference type="Gene3D" id="3.30.70.1820">
    <property type="entry name" value="L1 transposable element, RRM domain"/>
    <property type="match status" value="1"/>
</dbReference>
<proteinExistence type="predicted"/>
<dbReference type="Proteomes" id="UP001066276">
    <property type="component" value="Chromosome 1_2"/>
</dbReference>